<reference evidence="24" key="1">
    <citation type="submission" date="2019-12" db="UniProtKB">
        <authorList>
            <consortium name="WormBaseParasite"/>
        </authorList>
    </citation>
    <scope>IDENTIFICATION</scope>
</reference>
<evidence type="ECO:0000256" key="8">
    <source>
        <dbReference type="ARBA" id="ARBA00022980"/>
    </source>
</evidence>
<dbReference type="WBParaSite" id="TMUE_3000011040.1">
    <property type="protein sequence ID" value="TMUE_3000011040.1"/>
    <property type="gene ID" value="WBGene00284929"/>
</dbReference>
<evidence type="ECO:0000256" key="6">
    <source>
        <dbReference type="ARBA" id="ARBA00022833"/>
    </source>
</evidence>
<keyword evidence="6 20" id="KW-0862">Zinc</keyword>
<comment type="pathway">
    <text evidence="2">Lipid metabolism.</text>
</comment>
<dbReference type="InterPro" id="IPR000387">
    <property type="entry name" value="Tyr_Pase_dom"/>
</dbReference>
<evidence type="ECO:0000256" key="2">
    <source>
        <dbReference type="ARBA" id="ARBA00005189"/>
    </source>
</evidence>
<dbReference type="SMART" id="SM00195">
    <property type="entry name" value="DSPc"/>
    <property type="match status" value="1"/>
</dbReference>
<comment type="cofactor">
    <cofactor evidence="20">
        <name>Zn(2+)</name>
        <dbReference type="ChEBI" id="CHEBI:29105"/>
    </cofactor>
    <text evidence="20">Binds 1 zinc ion per subunit.</text>
</comment>
<dbReference type="FunFam" id="3.90.190.10:FF:000060">
    <property type="entry name" value="Phosphatidylglycerophosphatase and protein-tyrosine phosphatase 1"/>
    <property type="match status" value="1"/>
</dbReference>
<proteinExistence type="inferred from homology"/>
<comment type="catalytic activity">
    <reaction evidence="18">
        <text>1,2-di-(9Z-octadecenoyl)-sn-glycero-3-phospho-(1'-sn-glycerol-3'-phosphate) + H2O = 1,2-di-(9Z-octadecenoyl)-sn-glycero-3-phospho-(1'-sn-glycerol) + phosphate</text>
        <dbReference type="Rhea" id="RHEA:42304"/>
        <dbReference type="ChEBI" id="CHEBI:15377"/>
        <dbReference type="ChEBI" id="CHEBI:43474"/>
        <dbReference type="ChEBI" id="CHEBI:75163"/>
        <dbReference type="ChEBI" id="CHEBI:78907"/>
    </reaction>
    <physiologicalReaction direction="left-to-right" evidence="18">
        <dbReference type="Rhea" id="RHEA:42305"/>
    </physiologicalReaction>
</comment>
<dbReference type="Pfam" id="PF00782">
    <property type="entry name" value="DSPc"/>
    <property type="match status" value="1"/>
</dbReference>
<evidence type="ECO:0000256" key="5">
    <source>
        <dbReference type="ARBA" id="ARBA00022801"/>
    </source>
</evidence>
<keyword evidence="20" id="KW-0479">Metal-binding</keyword>
<evidence type="ECO:0000259" key="22">
    <source>
        <dbReference type="PROSITE" id="PS50056"/>
    </source>
</evidence>
<dbReference type="HAMAP" id="MF_00371">
    <property type="entry name" value="Ribosomal_eS27"/>
    <property type="match status" value="1"/>
</dbReference>
<dbReference type="FunFam" id="2.20.25.100:FF:000001">
    <property type="entry name" value="40S ribosomal protein S27"/>
    <property type="match status" value="1"/>
</dbReference>
<evidence type="ECO:0000256" key="7">
    <source>
        <dbReference type="ARBA" id="ARBA00022912"/>
    </source>
</evidence>
<feature type="domain" description="Tyrosine-protein phosphatase" evidence="21">
    <location>
        <begin position="29"/>
        <end position="181"/>
    </location>
</feature>
<comment type="pathway">
    <text evidence="14">Phospholipid metabolism; phosphatidylglycerol biosynthesis; phosphatidylglycerol from CDP-diacylglycerol: step 2/2.</text>
</comment>
<keyword evidence="12" id="KW-1208">Phospholipid metabolism</keyword>
<dbReference type="PANTHER" id="PTHR46274">
    <property type="entry name" value="PHOSPHATIDYLINOSITOL PHOSPHATASE"/>
    <property type="match status" value="1"/>
</dbReference>
<evidence type="ECO:0000256" key="17">
    <source>
        <dbReference type="ARBA" id="ARBA00052505"/>
    </source>
</evidence>
<dbReference type="GO" id="GO:0008654">
    <property type="term" value="P:phospholipid biosynthetic process"/>
    <property type="evidence" value="ECO:0007669"/>
    <property type="project" value="UniProtKB-KW"/>
</dbReference>
<comment type="similarity">
    <text evidence="3 20">Belongs to the eukaryotic ribosomal protein eS27 family.</text>
</comment>
<keyword evidence="23" id="KW-1185">Reference proteome</keyword>
<dbReference type="SUPFAM" id="SSF57829">
    <property type="entry name" value="Zn-binding ribosomal proteins"/>
    <property type="match status" value="1"/>
</dbReference>
<dbReference type="InterPro" id="IPR000340">
    <property type="entry name" value="Dual-sp_phosphatase_cat-dom"/>
</dbReference>
<sequence>MTFLESLAFYPTLFYSLLRNRLSSVDWPWYNRIDETVILGALPFKSMINELIEKEKVGGVVCMTERHEVDHCWAAARKDWEAKGVSYYWLPVRDFFYTTETSNVHEAVKFISSFENSGKSVYVHCKAGRTRSTMIVLCYLMQKNNWHSPAAYTLIKSKRPRIVLYHQQWNTVEDYAKKYNTCTSLLVRSYTSYWNYLAENRSLRNCLSMPLAKDLLHPSAEEEKRKHKLKHLVPRPKSYFMDVKCGMCYKITTVFSHAQTVIVCVGCSTVLCRPRGGLAKLTEGCSFRKKQY</sequence>
<dbReference type="PROSITE" id="PS00383">
    <property type="entry name" value="TYR_PHOSPHATASE_1"/>
    <property type="match status" value="1"/>
</dbReference>
<dbReference type="InterPro" id="IPR016130">
    <property type="entry name" value="Tyr_Pase_AS"/>
</dbReference>
<dbReference type="GO" id="GO:1990904">
    <property type="term" value="C:ribonucleoprotein complex"/>
    <property type="evidence" value="ECO:0007669"/>
    <property type="project" value="UniProtKB-KW"/>
</dbReference>
<comment type="subcellular location">
    <subcellularLocation>
        <location evidence="1">Membrane</location>
    </subcellularLocation>
</comment>
<keyword evidence="20" id="KW-0863">Zinc-finger</keyword>
<dbReference type="PROSITE" id="PS50054">
    <property type="entry name" value="TYR_PHOSPHATASE_DUAL"/>
    <property type="match status" value="1"/>
</dbReference>
<keyword evidence="5" id="KW-0378">Hydrolase</keyword>
<protein>
    <recommendedName>
        <fullName evidence="20">40S ribosomal protein S27</fullName>
    </recommendedName>
</protein>
<dbReference type="InterPro" id="IPR011332">
    <property type="entry name" value="Ribosomal_zn-bd"/>
</dbReference>
<name>A0A5S6QUY7_TRIMR</name>
<dbReference type="InterPro" id="IPR029021">
    <property type="entry name" value="Prot-tyrosine_phosphatase-like"/>
</dbReference>
<evidence type="ECO:0000256" key="9">
    <source>
        <dbReference type="ARBA" id="ARBA00023098"/>
    </source>
</evidence>
<comment type="catalytic activity">
    <reaction evidence="17">
        <text>1,2-dibutyryl-sn-glycero-3-phospho-(1D-myo-inositol-5-phosphate) + H2O = 1,2-dibutyryl-sn-glycero-3-phospho-(1D-myo-inositol) + phosphate</text>
        <dbReference type="Rhea" id="RHEA:42584"/>
        <dbReference type="ChEBI" id="CHEBI:15377"/>
        <dbReference type="ChEBI" id="CHEBI:43474"/>
        <dbReference type="ChEBI" id="CHEBI:82605"/>
        <dbReference type="ChEBI" id="CHEBI:82606"/>
    </reaction>
    <physiologicalReaction direction="left-to-right" evidence="17">
        <dbReference type="Rhea" id="RHEA:42585"/>
    </physiologicalReaction>
</comment>
<dbReference type="Gene3D" id="2.20.25.100">
    <property type="entry name" value="Zn-binding ribosomal proteins"/>
    <property type="match status" value="1"/>
</dbReference>
<evidence type="ECO:0000256" key="1">
    <source>
        <dbReference type="ARBA" id="ARBA00004370"/>
    </source>
</evidence>
<evidence type="ECO:0000313" key="24">
    <source>
        <dbReference type="WBParaSite" id="TMUE_3000011040.1"/>
    </source>
</evidence>
<evidence type="ECO:0000256" key="15">
    <source>
        <dbReference type="ARBA" id="ARBA00050944"/>
    </source>
</evidence>
<dbReference type="PROSITE" id="PS01168">
    <property type="entry name" value="RIBOSOMAL_S27E"/>
    <property type="match status" value="1"/>
</dbReference>
<dbReference type="GO" id="GO:0005840">
    <property type="term" value="C:ribosome"/>
    <property type="evidence" value="ECO:0007669"/>
    <property type="project" value="UniProtKB-KW"/>
</dbReference>
<comment type="catalytic activity">
    <reaction evidence="19">
        <text>1,2-dioctanoyl-sn-glycero-3-phospho-(1D-myo-inositol-5-phosphate) + H2O = 1,2-dioctanoyl-sn-glycero-3-phospho-(1D-myo-inositol) + phosphate</text>
        <dbReference type="Rhea" id="RHEA:42308"/>
        <dbReference type="ChEBI" id="CHEBI:15377"/>
        <dbReference type="ChEBI" id="CHEBI:43474"/>
        <dbReference type="ChEBI" id="CHEBI:65221"/>
        <dbReference type="ChEBI" id="CHEBI:78911"/>
    </reaction>
    <physiologicalReaction direction="left-to-right" evidence="19">
        <dbReference type="Rhea" id="RHEA:42309"/>
    </physiologicalReaction>
</comment>
<evidence type="ECO:0000256" key="20">
    <source>
        <dbReference type="RuleBase" id="RU000671"/>
    </source>
</evidence>
<dbReference type="PANTHER" id="PTHR46274:SF6">
    <property type="entry name" value="TYR_PHOSPHATASE_2 DOMAIN-CONTAINING PROTEIN"/>
    <property type="match status" value="1"/>
</dbReference>
<dbReference type="InterPro" id="IPR000592">
    <property type="entry name" value="Ribosomal_eS27"/>
</dbReference>
<evidence type="ECO:0000256" key="10">
    <source>
        <dbReference type="ARBA" id="ARBA00023136"/>
    </source>
</evidence>
<evidence type="ECO:0000256" key="11">
    <source>
        <dbReference type="ARBA" id="ARBA00023209"/>
    </source>
</evidence>
<evidence type="ECO:0000256" key="4">
    <source>
        <dbReference type="ARBA" id="ARBA00022516"/>
    </source>
</evidence>
<dbReference type="GO" id="GO:0005737">
    <property type="term" value="C:cytoplasm"/>
    <property type="evidence" value="ECO:0007669"/>
    <property type="project" value="UniProtKB-ARBA"/>
</dbReference>
<keyword evidence="9" id="KW-0443">Lipid metabolism</keyword>
<evidence type="ECO:0000256" key="13">
    <source>
        <dbReference type="ARBA" id="ARBA00023274"/>
    </source>
</evidence>
<dbReference type="AlphaFoldDB" id="A0A5S6QUY7"/>
<evidence type="ECO:0000313" key="23">
    <source>
        <dbReference type="Proteomes" id="UP000046395"/>
    </source>
</evidence>
<dbReference type="InterPro" id="IPR023407">
    <property type="entry name" value="Ribosomal_eS27_Zn-bd_dom_sf"/>
</dbReference>
<keyword evidence="7" id="KW-0904">Protein phosphatase</keyword>
<evidence type="ECO:0000256" key="14">
    <source>
        <dbReference type="ARBA" id="ARBA00024192"/>
    </source>
</evidence>
<dbReference type="GO" id="GO:0004721">
    <property type="term" value="F:phosphoprotein phosphatase activity"/>
    <property type="evidence" value="ECO:0007669"/>
    <property type="project" value="UniProtKB-KW"/>
</dbReference>
<dbReference type="GO" id="GO:0003735">
    <property type="term" value="F:structural constituent of ribosome"/>
    <property type="evidence" value="ECO:0007669"/>
    <property type="project" value="InterPro"/>
</dbReference>
<dbReference type="PROSITE" id="PS50056">
    <property type="entry name" value="TYR_PHOSPHATASE_2"/>
    <property type="match status" value="1"/>
</dbReference>
<dbReference type="Pfam" id="PF01667">
    <property type="entry name" value="Ribosomal_S27e"/>
    <property type="match status" value="1"/>
</dbReference>
<dbReference type="InterPro" id="IPR020422">
    <property type="entry name" value="TYR_PHOSPHATASE_DUAL_dom"/>
</dbReference>
<dbReference type="GO" id="GO:0016020">
    <property type="term" value="C:membrane"/>
    <property type="evidence" value="ECO:0007669"/>
    <property type="project" value="UniProtKB-SubCell"/>
</dbReference>
<dbReference type="SUPFAM" id="SSF52799">
    <property type="entry name" value="(Phosphotyrosine protein) phosphatases II"/>
    <property type="match status" value="1"/>
</dbReference>
<keyword evidence="4" id="KW-0444">Lipid biosynthesis</keyword>
<evidence type="ECO:0000256" key="16">
    <source>
        <dbReference type="ARBA" id="ARBA00051818"/>
    </source>
</evidence>
<dbReference type="GO" id="GO:0006412">
    <property type="term" value="P:translation"/>
    <property type="evidence" value="ECO:0007669"/>
    <property type="project" value="InterPro"/>
</dbReference>
<evidence type="ECO:0000256" key="12">
    <source>
        <dbReference type="ARBA" id="ARBA00023264"/>
    </source>
</evidence>
<dbReference type="GO" id="GO:0008962">
    <property type="term" value="F:phosphatidylglycerophosphatase activity"/>
    <property type="evidence" value="ECO:0007669"/>
    <property type="project" value="UniProtKB-EC"/>
</dbReference>
<keyword evidence="11" id="KW-0594">Phospholipid biosynthesis</keyword>
<evidence type="ECO:0000256" key="3">
    <source>
        <dbReference type="ARBA" id="ARBA00010919"/>
    </source>
</evidence>
<dbReference type="STRING" id="70415.A0A5S6QUY7"/>
<evidence type="ECO:0000256" key="19">
    <source>
        <dbReference type="ARBA" id="ARBA00052780"/>
    </source>
</evidence>
<keyword evidence="8 20" id="KW-0689">Ribosomal protein</keyword>
<evidence type="ECO:0000256" key="18">
    <source>
        <dbReference type="ARBA" id="ARBA00052632"/>
    </source>
</evidence>
<keyword evidence="10" id="KW-0472">Membrane</keyword>
<evidence type="ECO:0000259" key="21">
    <source>
        <dbReference type="PROSITE" id="PS50054"/>
    </source>
</evidence>
<feature type="domain" description="Tyrosine specific protein phosphatases" evidence="22">
    <location>
        <begin position="102"/>
        <end position="170"/>
    </location>
</feature>
<organism evidence="23 24">
    <name type="scientific">Trichuris muris</name>
    <name type="common">Mouse whipworm</name>
    <dbReference type="NCBI Taxonomy" id="70415"/>
    <lineage>
        <taxon>Eukaryota</taxon>
        <taxon>Metazoa</taxon>
        <taxon>Ecdysozoa</taxon>
        <taxon>Nematoda</taxon>
        <taxon>Enoplea</taxon>
        <taxon>Dorylaimia</taxon>
        <taxon>Trichinellida</taxon>
        <taxon>Trichuridae</taxon>
        <taxon>Trichuris</taxon>
    </lineage>
</organism>
<comment type="catalytic activity">
    <reaction evidence="15">
        <text>a 1,2-diacyl-sn-glycero-3-phospho-(1'-sn-glycero-3'-phosphate) + H2O = a 1,2-diacyl-sn-glycero-3-phospho-(1'-sn-glycerol) + phosphate</text>
        <dbReference type="Rhea" id="RHEA:33751"/>
        <dbReference type="ChEBI" id="CHEBI:15377"/>
        <dbReference type="ChEBI" id="CHEBI:43474"/>
        <dbReference type="ChEBI" id="CHEBI:60110"/>
        <dbReference type="ChEBI" id="CHEBI:64716"/>
        <dbReference type="EC" id="3.1.3.27"/>
    </reaction>
    <physiologicalReaction direction="left-to-right" evidence="15">
        <dbReference type="Rhea" id="RHEA:33752"/>
    </physiologicalReaction>
</comment>
<dbReference type="GO" id="GO:0008270">
    <property type="term" value="F:zinc ion binding"/>
    <property type="evidence" value="ECO:0007669"/>
    <property type="project" value="UniProtKB-KW"/>
</dbReference>
<keyword evidence="13 20" id="KW-0687">Ribonucleoprotein</keyword>
<dbReference type="Proteomes" id="UP000046395">
    <property type="component" value="Unassembled WGS sequence"/>
</dbReference>
<accession>A0A5S6QUY7</accession>
<comment type="catalytic activity">
    <reaction evidence="16">
        <text>a 1-acyl-2-hexanoyl-sn-glycero-3-phospho-(1D-myo-inositol-5-phosphate) + H2O = a 1-acyl-2-hexanoyl-sn-glycero-3-phospho-(1D-myo-inositol) + phosphate</text>
        <dbReference type="Rhea" id="RHEA:42320"/>
        <dbReference type="ChEBI" id="CHEBI:15377"/>
        <dbReference type="ChEBI" id="CHEBI:43474"/>
        <dbReference type="ChEBI" id="CHEBI:78930"/>
        <dbReference type="ChEBI" id="CHEBI:78931"/>
    </reaction>
    <physiologicalReaction direction="left-to-right" evidence="16">
        <dbReference type="Rhea" id="RHEA:42321"/>
    </physiologicalReaction>
</comment>
<dbReference type="Gene3D" id="3.90.190.10">
    <property type="entry name" value="Protein tyrosine phosphatase superfamily"/>
    <property type="match status" value="1"/>
</dbReference>